<dbReference type="InterPro" id="IPR025517">
    <property type="entry name" value="DUF4405"/>
</dbReference>
<evidence type="ECO:0000313" key="4">
    <source>
        <dbReference type="Proteomes" id="UP000184612"/>
    </source>
</evidence>
<evidence type="ECO:0000256" key="1">
    <source>
        <dbReference type="SAM" id="Phobius"/>
    </source>
</evidence>
<gene>
    <name evidence="3" type="ORF">SAMN02745217_00946</name>
</gene>
<dbReference type="SUPFAM" id="SSF81342">
    <property type="entry name" value="Transmembrane di-heme cytochromes"/>
    <property type="match status" value="1"/>
</dbReference>
<organism evidence="3 4">
    <name type="scientific">Anaerocolumna xylanovorans DSM 12503</name>
    <dbReference type="NCBI Taxonomy" id="1121345"/>
    <lineage>
        <taxon>Bacteria</taxon>
        <taxon>Bacillati</taxon>
        <taxon>Bacillota</taxon>
        <taxon>Clostridia</taxon>
        <taxon>Lachnospirales</taxon>
        <taxon>Lachnospiraceae</taxon>
        <taxon>Anaerocolumna</taxon>
    </lineage>
</organism>
<dbReference type="Proteomes" id="UP000184612">
    <property type="component" value="Unassembled WGS sequence"/>
</dbReference>
<dbReference type="STRING" id="1121345.SAMN02745217_00946"/>
<keyword evidence="1" id="KW-0812">Transmembrane</keyword>
<keyword evidence="1" id="KW-1133">Transmembrane helix</keyword>
<feature type="domain" description="Flavinylation-associated cytochrome" evidence="2">
    <location>
        <begin position="72"/>
        <end position="131"/>
    </location>
</feature>
<feature type="transmembrane region" description="Helical" evidence="1">
    <location>
        <begin position="35"/>
        <end position="54"/>
    </location>
</feature>
<dbReference type="InterPro" id="IPR016174">
    <property type="entry name" value="Di-haem_cyt_TM"/>
</dbReference>
<feature type="transmembrane region" description="Helical" evidence="1">
    <location>
        <begin position="153"/>
        <end position="171"/>
    </location>
</feature>
<dbReference type="GO" id="GO:0016020">
    <property type="term" value="C:membrane"/>
    <property type="evidence" value="ECO:0007669"/>
    <property type="project" value="InterPro"/>
</dbReference>
<feature type="transmembrane region" description="Helical" evidence="1">
    <location>
        <begin position="194"/>
        <end position="215"/>
    </location>
</feature>
<feature type="transmembrane region" description="Helical" evidence="1">
    <location>
        <begin position="9"/>
        <end position="29"/>
    </location>
</feature>
<keyword evidence="1" id="KW-0472">Membrane</keyword>
<accession>A0A1M7Y160</accession>
<dbReference type="AlphaFoldDB" id="A0A1M7Y160"/>
<dbReference type="RefSeq" id="WP_084558446.1">
    <property type="nucleotide sequence ID" value="NZ_FRFD01000003.1"/>
</dbReference>
<dbReference type="Pfam" id="PF14358">
    <property type="entry name" value="DUF4405"/>
    <property type="match status" value="1"/>
</dbReference>
<feature type="transmembrane region" description="Helical" evidence="1">
    <location>
        <begin position="111"/>
        <end position="132"/>
    </location>
</feature>
<proteinExistence type="predicted"/>
<evidence type="ECO:0000313" key="3">
    <source>
        <dbReference type="EMBL" id="SHO45391.1"/>
    </source>
</evidence>
<sequence>MNTKVKIKISVDILMTITLFVLMCFQYTGNNNHEVAGAAMLILFLVHNILNRNWYKNLFRGKYTAPRMLQTIVDISMLIVMLLQMISGISMSGYVFTFIPFGLRASTARTIHMLCAYAGFLFMSFHIGLHYGMIMTMFKKMLRFQTENKYRIICLRSVAAGIAVYGIYALIKRDFINYITMQIQFAFFDYEEPVIFFVLDYFAIMGTMVFIAYYLQRWLISKNKEVKKRDAGVEH</sequence>
<dbReference type="EMBL" id="FRFD01000003">
    <property type="protein sequence ID" value="SHO45391.1"/>
    <property type="molecule type" value="Genomic_DNA"/>
</dbReference>
<name>A0A1M7Y160_9FIRM</name>
<dbReference type="GO" id="GO:0022904">
    <property type="term" value="P:respiratory electron transport chain"/>
    <property type="evidence" value="ECO:0007669"/>
    <property type="project" value="InterPro"/>
</dbReference>
<keyword evidence="4" id="KW-1185">Reference proteome</keyword>
<dbReference type="OrthoDB" id="9779183at2"/>
<protein>
    <recommendedName>
        <fullName evidence="2">Flavinylation-associated cytochrome domain-containing protein</fullName>
    </recommendedName>
</protein>
<feature type="transmembrane region" description="Helical" evidence="1">
    <location>
        <begin position="75"/>
        <end position="99"/>
    </location>
</feature>
<reference evidence="3 4" key="1">
    <citation type="submission" date="2016-12" db="EMBL/GenBank/DDBJ databases">
        <authorList>
            <person name="Song W.-J."/>
            <person name="Kurnit D.M."/>
        </authorList>
    </citation>
    <scope>NUCLEOTIDE SEQUENCE [LARGE SCALE GENOMIC DNA]</scope>
    <source>
        <strain evidence="3 4">DSM 12503</strain>
    </source>
</reference>
<evidence type="ECO:0000259" key="2">
    <source>
        <dbReference type="Pfam" id="PF14358"/>
    </source>
</evidence>